<organism evidence="5 6">
    <name type="scientific">Seiridium cardinale</name>
    <dbReference type="NCBI Taxonomy" id="138064"/>
    <lineage>
        <taxon>Eukaryota</taxon>
        <taxon>Fungi</taxon>
        <taxon>Dikarya</taxon>
        <taxon>Ascomycota</taxon>
        <taxon>Pezizomycotina</taxon>
        <taxon>Sordariomycetes</taxon>
        <taxon>Xylariomycetidae</taxon>
        <taxon>Amphisphaeriales</taxon>
        <taxon>Sporocadaceae</taxon>
        <taxon>Seiridium</taxon>
    </lineage>
</organism>
<evidence type="ECO:0000256" key="3">
    <source>
        <dbReference type="ARBA" id="ARBA00022827"/>
    </source>
</evidence>
<comment type="caution">
    <text evidence="5">The sequence shown here is derived from an EMBL/GenBank/DDBJ whole genome shotgun (WGS) entry which is preliminary data.</text>
</comment>
<keyword evidence="3" id="KW-0274">FAD</keyword>
<evidence type="ECO:0000256" key="2">
    <source>
        <dbReference type="ARBA" id="ARBA00022630"/>
    </source>
</evidence>
<dbReference type="PANTHER" id="PTHR23023">
    <property type="entry name" value="DIMETHYLANILINE MONOOXYGENASE"/>
    <property type="match status" value="1"/>
</dbReference>
<sequence>MASKYEIKSVAIVGGGAGGAVTAAAFKAENYFQKISVFERREKAGGTWIYDADPQPPLAVHPGALPTQLDPPLSLPDHLPAILPPSQQERYAKTPVYDSLTTNVPDIAMSFSDERFAYGPFAPHYVPRQYVENYFSTHGVDKFLVLNTTVEDVSILPSKSSEDAEKWKLTLRKYDPARHVDIWWEEVFDAVILANGHYSIPYVPYVTGLENYIEKFPGRVVHSKYYRSPLVYSDQKVLVIGNSASGHDLSLELISTAQLPVYQSRRSKSRWDGKEPPLGIAWRPIITEYRLDGRIVFEDGTYLDDIDKVVYATGYKASFPFWNSKANGRPLWDFKAEKLINNYWHTFFQDFKTLAVVGMPRALSFRSWEYQATALARVFSNRNSVPLPGIEEQKKWEHERAERSQREQKKFHAVDWEHGETKQWLDGFFHIAGLGTIQGDGRIPPVLSRDLIWALEHIKKYPEPESDENGEEQNEAAQAVYKQYRAPHSGRAAFLAAAVSRYAIERQLPDRRASPALGRRHATKRQAVEPPKLSVVKTQDVRKAKFSYGKPLDGVEPSIAEASAEARREAPVDWLAATEKDLEQDIDTSKKELELIKSLLEDIDQKLQTERKPNRKLRDHKILMSACREHSDSMIQVRRERLRQVKFWLGSRDMGRSVPAEAPAEWLAVDIEWRRWLSEQAAARSSVSPIEDRDDVAWRILGPLPQILAAYTELES</sequence>
<dbReference type="InterPro" id="IPR050346">
    <property type="entry name" value="FMO-like"/>
</dbReference>
<protein>
    <recommendedName>
        <fullName evidence="7">Flavin-containing monooxygenase</fullName>
    </recommendedName>
</protein>
<proteinExistence type="inferred from homology"/>
<reference evidence="5 6" key="1">
    <citation type="submission" date="2024-02" db="EMBL/GenBank/DDBJ databases">
        <title>First draft genome assembly of two strains of Seiridium cardinale.</title>
        <authorList>
            <person name="Emiliani G."/>
            <person name="Scali E."/>
        </authorList>
    </citation>
    <scope>NUCLEOTIDE SEQUENCE [LARGE SCALE GENOMIC DNA]</scope>
    <source>
        <strain evidence="5 6">BM-138-000479</strain>
    </source>
</reference>
<evidence type="ECO:0000313" key="5">
    <source>
        <dbReference type="EMBL" id="KAK9775963.1"/>
    </source>
</evidence>
<evidence type="ECO:0000256" key="1">
    <source>
        <dbReference type="ARBA" id="ARBA00009183"/>
    </source>
</evidence>
<dbReference type="InterPro" id="IPR020946">
    <property type="entry name" value="Flavin_mOase-like"/>
</dbReference>
<dbReference type="SUPFAM" id="SSF51905">
    <property type="entry name" value="FAD/NAD(P)-binding domain"/>
    <property type="match status" value="2"/>
</dbReference>
<dbReference type="Gene3D" id="3.50.50.60">
    <property type="entry name" value="FAD/NAD(P)-binding domain"/>
    <property type="match status" value="2"/>
</dbReference>
<keyword evidence="4" id="KW-0560">Oxidoreductase</keyword>
<keyword evidence="6" id="KW-1185">Reference proteome</keyword>
<keyword evidence="2" id="KW-0285">Flavoprotein</keyword>
<name>A0ABR2XQ95_9PEZI</name>
<comment type="similarity">
    <text evidence="1">Belongs to the FMO family.</text>
</comment>
<gene>
    <name evidence="5" type="ORF">SCAR479_07488</name>
</gene>
<accession>A0ABR2XQ95</accession>
<evidence type="ECO:0000313" key="6">
    <source>
        <dbReference type="Proteomes" id="UP001465668"/>
    </source>
</evidence>
<dbReference type="EMBL" id="JARVKM010000031">
    <property type="protein sequence ID" value="KAK9775963.1"/>
    <property type="molecule type" value="Genomic_DNA"/>
</dbReference>
<evidence type="ECO:0000256" key="4">
    <source>
        <dbReference type="ARBA" id="ARBA00023002"/>
    </source>
</evidence>
<dbReference type="InterPro" id="IPR036188">
    <property type="entry name" value="FAD/NAD-bd_sf"/>
</dbReference>
<dbReference type="Pfam" id="PF00743">
    <property type="entry name" value="FMO-like"/>
    <property type="match status" value="2"/>
</dbReference>
<dbReference type="Proteomes" id="UP001465668">
    <property type="component" value="Unassembled WGS sequence"/>
</dbReference>
<evidence type="ECO:0008006" key="7">
    <source>
        <dbReference type="Google" id="ProtNLM"/>
    </source>
</evidence>
<dbReference type="Pfam" id="PF13450">
    <property type="entry name" value="NAD_binding_8"/>
    <property type="match status" value="1"/>
</dbReference>